<feature type="compositionally biased region" description="Basic and acidic residues" evidence="1">
    <location>
        <begin position="61"/>
        <end position="75"/>
    </location>
</feature>
<dbReference type="AlphaFoldDB" id="A0A8X6IWD0"/>
<sequence>MSLRDTEERYPQPIDRSGLTPAFHLRRSVGQRERKGIPRTPFSSLQKTAQAKHAGWLTNGTEKERKDVMTRKRVENREGSLGYPVLVKPELIKDSKPFGKRSLRHLGL</sequence>
<evidence type="ECO:0000313" key="2">
    <source>
        <dbReference type="EMBL" id="GFS62981.1"/>
    </source>
</evidence>
<keyword evidence="3" id="KW-1185">Reference proteome</keyword>
<feature type="region of interest" description="Disordered" evidence="1">
    <location>
        <begin position="26"/>
        <end position="75"/>
    </location>
</feature>
<gene>
    <name evidence="2" type="ORF">TNIN_492191</name>
</gene>
<reference evidence="2" key="1">
    <citation type="submission" date="2020-08" db="EMBL/GenBank/DDBJ databases">
        <title>Multicomponent nature underlies the extraordinary mechanical properties of spider dragline silk.</title>
        <authorList>
            <person name="Kono N."/>
            <person name="Nakamura H."/>
            <person name="Mori M."/>
            <person name="Yoshida Y."/>
            <person name="Ohtoshi R."/>
            <person name="Malay A.D."/>
            <person name="Moran D.A.P."/>
            <person name="Tomita M."/>
            <person name="Numata K."/>
            <person name="Arakawa K."/>
        </authorList>
    </citation>
    <scope>NUCLEOTIDE SEQUENCE</scope>
</reference>
<protein>
    <submittedName>
        <fullName evidence="2">Uncharacterized protein</fullName>
    </submittedName>
</protein>
<comment type="caution">
    <text evidence="2">The sequence shown here is derived from an EMBL/GenBank/DDBJ whole genome shotgun (WGS) entry which is preliminary data.</text>
</comment>
<evidence type="ECO:0000313" key="3">
    <source>
        <dbReference type="Proteomes" id="UP000886998"/>
    </source>
</evidence>
<dbReference type="Proteomes" id="UP000886998">
    <property type="component" value="Unassembled WGS sequence"/>
</dbReference>
<name>A0A8X6IWD0_9ARAC</name>
<organism evidence="2 3">
    <name type="scientific">Trichonephila inaurata madagascariensis</name>
    <dbReference type="NCBI Taxonomy" id="2747483"/>
    <lineage>
        <taxon>Eukaryota</taxon>
        <taxon>Metazoa</taxon>
        <taxon>Ecdysozoa</taxon>
        <taxon>Arthropoda</taxon>
        <taxon>Chelicerata</taxon>
        <taxon>Arachnida</taxon>
        <taxon>Araneae</taxon>
        <taxon>Araneomorphae</taxon>
        <taxon>Entelegynae</taxon>
        <taxon>Araneoidea</taxon>
        <taxon>Nephilidae</taxon>
        <taxon>Trichonephila</taxon>
        <taxon>Trichonephila inaurata</taxon>
    </lineage>
</organism>
<proteinExistence type="predicted"/>
<accession>A0A8X6IWD0</accession>
<dbReference type="EMBL" id="BMAV01027869">
    <property type="protein sequence ID" value="GFS62981.1"/>
    <property type="molecule type" value="Genomic_DNA"/>
</dbReference>
<evidence type="ECO:0000256" key="1">
    <source>
        <dbReference type="SAM" id="MobiDB-lite"/>
    </source>
</evidence>